<feature type="transmembrane region" description="Helical" evidence="1">
    <location>
        <begin position="518"/>
        <end position="538"/>
    </location>
</feature>
<name>A0A8J4V006_9MYCE</name>
<feature type="transmembrane region" description="Helical" evidence="1">
    <location>
        <begin position="340"/>
        <end position="361"/>
    </location>
</feature>
<evidence type="ECO:0000256" key="1">
    <source>
        <dbReference type="SAM" id="Phobius"/>
    </source>
</evidence>
<evidence type="ECO:0000259" key="2">
    <source>
        <dbReference type="Pfam" id="PF01764"/>
    </source>
</evidence>
<organism evidence="3 4">
    <name type="scientific">Polysphondylium violaceum</name>
    <dbReference type="NCBI Taxonomy" id="133409"/>
    <lineage>
        <taxon>Eukaryota</taxon>
        <taxon>Amoebozoa</taxon>
        <taxon>Evosea</taxon>
        <taxon>Eumycetozoa</taxon>
        <taxon>Dictyostelia</taxon>
        <taxon>Dictyosteliales</taxon>
        <taxon>Dictyosteliaceae</taxon>
        <taxon>Polysphondylium</taxon>
    </lineage>
</organism>
<dbReference type="OrthoDB" id="20876at2759"/>
<dbReference type="InterPro" id="IPR002921">
    <property type="entry name" value="Fungal_lipase-type"/>
</dbReference>
<evidence type="ECO:0000313" key="3">
    <source>
        <dbReference type="EMBL" id="KAF2073768.1"/>
    </source>
</evidence>
<evidence type="ECO:0000313" key="4">
    <source>
        <dbReference type="Proteomes" id="UP000695562"/>
    </source>
</evidence>
<keyword evidence="1" id="KW-0812">Transmembrane</keyword>
<dbReference type="InterPro" id="IPR029058">
    <property type="entry name" value="AB_hydrolase_fold"/>
</dbReference>
<dbReference type="EMBL" id="AJWJ01000184">
    <property type="protein sequence ID" value="KAF2073768.1"/>
    <property type="molecule type" value="Genomic_DNA"/>
</dbReference>
<keyword evidence="1" id="KW-0472">Membrane</keyword>
<dbReference type="Gene3D" id="3.40.50.1820">
    <property type="entry name" value="alpha/beta hydrolase"/>
    <property type="match status" value="1"/>
</dbReference>
<comment type="caution">
    <text evidence="3">The sequence shown here is derived from an EMBL/GenBank/DDBJ whole genome shotgun (WGS) entry which is preliminary data.</text>
</comment>
<feature type="transmembrane region" description="Helical" evidence="1">
    <location>
        <begin position="306"/>
        <end position="325"/>
    </location>
</feature>
<proteinExistence type="predicted"/>
<dbReference type="AlphaFoldDB" id="A0A8J4V006"/>
<dbReference type="GO" id="GO:0006629">
    <property type="term" value="P:lipid metabolic process"/>
    <property type="evidence" value="ECO:0007669"/>
    <property type="project" value="InterPro"/>
</dbReference>
<sequence>MTIVKSSSHSSIYIKLEDDNEGINESQWIYELKSLLLKDQKESSLTSTTNQTSSTLIPQPHTKEFQRILSSILSKLSYFSDLNSITEYIQKNITSNPYLGMIKKLYYFKPIHTRNRVLIGLDHFDDLYCCFSGTEHLSDLFIDISCGFLEKIKFDGLSSPHHSLYSNISRMDWALSIVENLMIITQELKKNTLIFCGHSIGSTFANFSCLEAIKIKNKYQKQLKKLEKFNSNNNNNISTTDISSKMIPIHNISLKCFTFGSPSYLHISARNYLDQNSEIEDIFESFLNEFDIVPMMSHYPFIFIDFFYLLVSIMIFTFSILYRLLWSRDILTVQDITFSIIYPIGLIMIPLVFTQMIYYTYQLLFSSGLQYKNTKVYYHKEKKFIKQKSGREVEFEFRSIFNHLKKLYNLKNLLIVDHSIEQYIQNLLSFDHNDYNDNNDSNSNETLPLEFDTDNGYNTITANEMANTNQLNLKISIEIIKQLERISNRDIIFLPSNSIETIEKDHIMIKKKSILKRGLGILIGFYTIWVSISLPIFYQSLNILIV</sequence>
<dbReference type="Pfam" id="PF01764">
    <property type="entry name" value="Lipase_3"/>
    <property type="match status" value="1"/>
</dbReference>
<keyword evidence="1" id="KW-1133">Transmembrane helix</keyword>
<reference evidence="3" key="1">
    <citation type="submission" date="2020-01" db="EMBL/GenBank/DDBJ databases">
        <title>Development of genomics and gene disruption for Polysphondylium violaceum indicates a role for the polyketide synthase stlB in stalk morphogenesis.</title>
        <authorList>
            <person name="Narita B."/>
            <person name="Kawabe Y."/>
            <person name="Kin K."/>
            <person name="Saito T."/>
            <person name="Gibbs R."/>
            <person name="Kuspa A."/>
            <person name="Muzny D."/>
            <person name="Queller D."/>
            <person name="Richards S."/>
            <person name="Strassman J."/>
            <person name="Sucgang R."/>
            <person name="Worley K."/>
            <person name="Schaap P."/>
        </authorList>
    </citation>
    <scope>NUCLEOTIDE SEQUENCE</scope>
    <source>
        <strain evidence="3">QSvi11</strain>
    </source>
</reference>
<dbReference type="Proteomes" id="UP000695562">
    <property type="component" value="Unassembled WGS sequence"/>
</dbReference>
<keyword evidence="4" id="KW-1185">Reference proteome</keyword>
<feature type="domain" description="Fungal lipase-type" evidence="2">
    <location>
        <begin position="130"/>
        <end position="297"/>
    </location>
</feature>
<accession>A0A8J4V006</accession>
<protein>
    <recommendedName>
        <fullName evidence="2">Fungal lipase-type domain-containing protein</fullName>
    </recommendedName>
</protein>
<dbReference type="SUPFAM" id="SSF53474">
    <property type="entry name" value="alpha/beta-Hydrolases"/>
    <property type="match status" value="1"/>
</dbReference>
<gene>
    <name evidence="3" type="ORF">CYY_004937</name>
</gene>